<gene>
    <name evidence="1" type="ORF">HERILL_LOCUS7688</name>
</gene>
<dbReference type="Proteomes" id="UP000594454">
    <property type="component" value="Chromosome 3"/>
</dbReference>
<evidence type="ECO:0000313" key="1">
    <source>
        <dbReference type="EMBL" id="CAD7084812.1"/>
    </source>
</evidence>
<sequence>MDFSAIANFLRNDFLKPSTYERRMVHRGCRKRKPNSKLSPNAFYSPEESVNLQSLLSKTYESQRNSKNRRIERYLMGRLGAVNKESTVTEKYRKQFNEKVNSEISSCLNKLFGETESASMRSCKQLFSQIENIRRLTTTPSRFCNKTALTDGVPPSCINTFDNSVLPEIHDNEKDEIPSQVEIDNEEIDKSSPMEYQSNTMDILTPNLAECTKNIYTTLRTYRVKKSRNIQTPALSFFKTNVFKDFSLLRSCKSSHKSPAPLIKSTTRNPLLSETIFHEVLESFETFEFSSFPSPVPFPPLVNGSRMLAEGSTLLLSDLVKDMHLKLSEFIEDVFRIMTSKKRVYFKAILVLNARTTINH</sequence>
<keyword evidence="2" id="KW-1185">Reference proteome</keyword>
<accession>A0A7R8YTJ4</accession>
<dbReference type="AlphaFoldDB" id="A0A7R8YTJ4"/>
<name>A0A7R8YTJ4_HERIL</name>
<proteinExistence type="predicted"/>
<organism evidence="1 2">
    <name type="scientific">Hermetia illucens</name>
    <name type="common">Black soldier fly</name>
    <dbReference type="NCBI Taxonomy" id="343691"/>
    <lineage>
        <taxon>Eukaryota</taxon>
        <taxon>Metazoa</taxon>
        <taxon>Ecdysozoa</taxon>
        <taxon>Arthropoda</taxon>
        <taxon>Hexapoda</taxon>
        <taxon>Insecta</taxon>
        <taxon>Pterygota</taxon>
        <taxon>Neoptera</taxon>
        <taxon>Endopterygota</taxon>
        <taxon>Diptera</taxon>
        <taxon>Brachycera</taxon>
        <taxon>Stratiomyomorpha</taxon>
        <taxon>Stratiomyidae</taxon>
        <taxon>Hermetiinae</taxon>
        <taxon>Hermetia</taxon>
    </lineage>
</organism>
<reference evidence="1 2" key="1">
    <citation type="submission" date="2020-11" db="EMBL/GenBank/DDBJ databases">
        <authorList>
            <person name="Wallbank WR R."/>
            <person name="Pardo Diaz C."/>
            <person name="Kozak K."/>
            <person name="Martin S."/>
            <person name="Jiggins C."/>
            <person name="Moest M."/>
            <person name="Warren A I."/>
            <person name="Generalovic N T."/>
            <person name="Byers J.R.P. K."/>
            <person name="Montejo-Kovacevich G."/>
            <person name="Yen C E."/>
        </authorList>
    </citation>
    <scope>NUCLEOTIDE SEQUENCE [LARGE SCALE GENOMIC DNA]</scope>
</reference>
<protein>
    <submittedName>
        <fullName evidence="1">Uncharacterized protein</fullName>
    </submittedName>
</protein>
<evidence type="ECO:0000313" key="2">
    <source>
        <dbReference type="Proteomes" id="UP000594454"/>
    </source>
</evidence>
<dbReference type="EMBL" id="LR899011">
    <property type="protein sequence ID" value="CAD7084812.1"/>
    <property type="molecule type" value="Genomic_DNA"/>
</dbReference>
<dbReference type="InParanoid" id="A0A7R8YTJ4"/>